<protein>
    <recommendedName>
        <fullName evidence="3">Citrate transporter-like domain-containing protein</fullName>
    </recommendedName>
</protein>
<feature type="transmembrane region" description="Helical" evidence="1">
    <location>
        <begin position="76"/>
        <end position="93"/>
    </location>
</feature>
<organism evidence="2">
    <name type="scientific">Noctiluca scintillans</name>
    <name type="common">Sea sparkle</name>
    <name type="synonym">Red tide dinoflagellate</name>
    <dbReference type="NCBI Taxonomy" id="2966"/>
    <lineage>
        <taxon>Eukaryota</taxon>
        <taxon>Sar</taxon>
        <taxon>Alveolata</taxon>
        <taxon>Dinophyceae</taxon>
        <taxon>Noctilucales</taxon>
        <taxon>Noctilucaceae</taxon>
        <taxon>Noctiluca</taxon>
    </lineage>
</organism>
<evidence type="ECO:0008006" key="3">
    <source>
        <dbReference type="Google" id="ProtNLM"/>
    </source>
</evidence>
<keyword evidence="1" id="KW-0812">Transmembrane</keyword>
<name>A0A7S1A4B3_NOCSC</name>
<proteinExistence type="predicted"/>
<dbReference type="InterPro" id="IPR045016">
    <property type="entry name" value="NhaD-like"/>
</dbReference>
<keyword evidence="1" id="KW-1133">Transmembrane helix</keyword>
<dbReference type="GO" id="GO:0006814">
    <property type="term" value="P:sodium ion transport"/>
    <property type="evidence" value="ECO:0007669"/>
    <property type="project" value="InterPro"/>
</dbReference>
<feature type="transmembrane region" description="Helical" evidence="1">
    <location>
        <begin position="38"/>
        <end position="64"/>
    </location>
</feature>
<reference evidence="2" key="1">
    <citation type="submission" date="2021-01" db="EMBL/GenBank/DDBJ databases">
        <authorList>
            <person name="Corre E."/>
            <person name="Pelletier E."/>
            <person name="Niang G."/>
            <person name="Scheremetjew M."/>
            <person name="Finn R."/>
            <person name="Kale V."/>
            <person name="Holt S."/>
            <person name="Cochrane G."/>
            <person name="Meng A."/>
            <person name="Brown T."/>
            <person name="Cohen L."/>
        </authorList>
    </citation>
    <scope>NUCLEOTIDE SEQUENCE</scope>
</reference>
<evidence type="ECO:0000256" key="1">
    <source>
        <dbReference type="SAM" id="Phobius"/>
    </source>
</evidence>
<dbReference type="GO" id="GO:0015297">
    <property type="term" value="F:antiporter activity"/>
    <property type="evidence" value="ECO:0007669"/>
    <property type="project" value="InterPro"/>
</dbReference>
<keyword evidence="1" id="KW-0472">Membrane</keyword>
<evidence type="ECO:0000313" key="2">
    <source>
        <dbReference type="EMBL" id="CAD8842338.1"/>
    </source>
</evidence>
<accession>A0A7S1A4B3</accession>
<gene>
    <name evidence="2" type="ORF">NSCI0253_LOCUS16686</name>
</gene>
<dbReference type="AlphaFoldDB" id="A0A7S1A4B3"/>
<dbReference type="PANTHER" id="PTHR43269">
    <property type="entry name" value="SODIUM/PROTON ANTIPORTER 1-RELATED"/>
    <property type="match status" value="1"/>
</dbReference>
<sequence length="99" mass="10381">MKLAAVLGISSAVVDNVPLVEAAINMFTEEPKDSSLWQLIALAAGTGGSCLSIGSVAGVTLMSMDGVGFLWYMQHVSPWALVGLMSGLSSYWLQQSIFG</sequence>
<dbReference type="PANTHER" id="PTHR43269:SF2">
    <property type="entry name" value="SODIUM_PROTON ANTIPORTER 1-RELATED"/>
    <property type="match status" value="1"/>
</dbReference>
<dbReference type="EMBL" id="HBFQ01023719">
    <property type="protein sequence ID" value="CAD8842338.1"/>
    <property type="molecule type" value="Transcribed_RNA"/>
</dbReference>